<dbReference type="GO" id="GO:0006355">
    <property type="term" value="P:regulation of DNA-templated transcription"/>
    <property type="evidence" value="ECO:0007669"/>
    <property type="project" value="InterPro"/>
</dbReference>
<dbReference type="InterPro" id="IPR036388">
    <property type="entry name" value="WH-like_DNA-bd_sf"/>
</dbReference>
<dbReference type="InterPro" id="IPR000792">
    <property type="entry name" value="Tscrpt_reg_LuxR_C"/>
</dbReference>
<sequence>MATLDRMGCHRCGRVRLHADAPCPACGAAPIAKAAVAGASEPFVGRRGELQLAHDALGGALAGRGRVVMLSGEAGIGKTRLAQEVATLALRRGMLTLWGRCLEEPGAPPFLPWTRAMQACLRACRDERLPALLGREAAAAVEIAPELAERLPPGTAVPAIGEGDQARFRLFAAVAHFWRQAAALRPLLLVLDNLHWADASSLRLLAFIAQDVGESRILLLGSYREAGLSRQHPLAATLAELLNTRQFCRLPLQGLSLDETERMVAAASAVTPPPAVIATMHRRTEGNPLYLVETLRFLHQGPCGDDPHAAAARVETVPSGIRAVIGQRLNQLSAPCCELLAIAACIGRDFDLPLLAELAGAGSEAALLGRLDEALAQRVIELVPPGPQYQFSHVLIREVLYDELPASRRVALHGRIAESLEARHAGGLDAVLAQLAYHAAAALPAGNAARALDIAQQAAARAVALMAYEEALRCYRLALQLQERWLPAERARHGALLLALGAVQTHAGENDAGAVTFLEAATLARTLGDADLFAQAALGFENNGWRISRPGEQAAALLEEALAGEDGFDAALRVDLLAALCRACIFCGRQPQANAAQRRAVALARELAMPQPLFKALAAILPARADPAQLDERLRCAREALEVAERAGHMEWVDALTGWHFGDLVEKGELDAARPLAQVHARVADAIRQPFMQAMGLASLTLLAAYEGRFADAERLAGETFTIGLRFLPGNAQGAYSLQIFVLRRHQGRLGEVLPVLRGLVGSVPRDSLWQPGLALICAELDLHEPAREAYEALAGDGFAGIARDGMWLTNIVFTAEVCARLGDRPRAALLYRLLAPYAGRNVVTGTNIACFGAVDRYRGMLAALAGDDANAAAHLEAAVALDERCGGRPWLAHSRFEWARWLAACGEAAAASTQLDAALALGRELGMAGLARRCEALQRELEGAGAATPSAPEGLSRRELAVLRLLCAGCSNQAIAERLFISPHTVAHHVRHILSKTDCRSRTEAAAWAHRHRVAAEGREQL</sequence>
<dbReference type="Gene3D" id="3.40.50.300">
    <property type="entry name" value="P-loop containing nucleotide triphosphate hydrolases"/>
    <property type="match status" value="1"/>
</dbReference>
<evidence type="ECO:0000313" key="5">
    <source>
        <dbReference type="Proteomes" id="UP000035170"/>
    </source>
</evidence>
<dbReference type="PANTHER" id="PTHR16305:SF35">
    <property type="entry name" value="TRANSCRIPTIONAL ACTIVATOR DOMAIN"/>
    <property type="match status" value="1"/>
</dbReference>
<comment type="caution">
    <text evidence="4">The sequence shown here is derived from an EMBL/GenBank/DDBJ whole genome shotgun (WGS) entry which is preliminary data.</text>
</comment>
<dbReference type="Pfam" id="PF00196">
    <property type="entry name" value="GerE"/>
    <property type="match status" value="1"/>
</dbReference>
<protein>
    <submittedName>
        <fullName evidence="4">Transcriptional regulatory protein LiaR</fullName>
    </submittedName>
</protein>
<proteinExistence type="predicted"/>
<evidence type="ECO:0000256" key="2">
    <source>
        <dbReference type="ARBA" id="ARBA00022840"/>
    </source>
</evidence>
<dbReference type="SUPFAM" id="SSF52540">
    <property type="entry name" value="P-loop containing nucleoside triphosphate hydrolases"/>
    <property type="match status" value="1"/>
</dbReference>
<gene>
    <name evidence="4" type="primary">liaR</name>
    <name evidence="4" type="ORF">VPARA_44780</name>
</gene>
<dbReference type="GO" id="GO:0005737">
    <property type="term" value="C:cytoplasm"/>
    <property type="evidence" value="ECO:0007669"/>
    <property type="project" value="TreeGrafter"/>
</dbReference>
<dbReference type="PATRIC" id="fig|34073.19.peg.4579"/>
<dbReference type="Gene3D" id="1.25.40.10">
    <property type="entry name" value="Tetratricopeptide repeat domain"/>
    <property type="match status" value="1"/>
</dbReference>
<keyword evidence="2" id="KW-0067">ATP-binding</keyword>
<dbReference type="PROSITE" id="PS00622">
    <property type="entry name" value="HTH_LUXR_1"/>
    <property type="match status" value="1"/>
</dbReference>
<organism evidence="4 5">
    <name type="scientific">Variovorax paradoxus</name>
    <dbReference type="NCBI Taxonomy" id="34073"/>
    <lineage>
        <taxon>Bacteria</taxon>
        <taxon>Pseudomonadati</taxon>
        <taxon>Pseudomonadota</taxon>
        <taxon>Betaproteobacteria</taxon>
        <taxon>Burkholderiales</taxon>
        <taxon>Comamonadaceae</taxon>
        <taxon>Variovorax</taxon>
    </lineage>
</organism>
<dbReference type="PRINTS" id="PR00038">
    <property type="entry name" value="HTHLUXR"/>
</dbReference>
<dbReference type="GO" id="GO:0003677">
    <property type="term" value="F:DNA binding"/>
    <property type="evidence" value="ECO:0007669"/>
    <property type="project" value="InterPro"/>
</dbReference>
<dbReference type="EMBL" id="JZWI01000024">
    <property type="protein sequence ID" value="KLN54334.1"/>
    <property type="molecule type" value="Genomic_DNA"/>
</dbReference>
<dbReference type="InterPro" id="IPR041664">
    <property type="entry name" value="AAA_16"/>
</dbReference>
<feature type="domain" description="HTH luxR-type" evidence="3">
    <location>
        <begin position="949"/>
        <end position="1014"/>
    </location>
</feature>
<dbReference type="RefSeq" id="WP_047786058.1">
    <property type="nucleotide sequence ID" value="NZ_JZWI01000024.1"/>
</dbReference>
<dbReference type="Proteomes" id="UP000035170">
    <property type="component" value="Unassembled WGS sequence"/>
</dbReference>
<accession>A0A0H2LVV2</accession>
<dbReference type="SUPFAM" id="SSF46894">
    <property type="entry name" value="C-terminal effector domain of the bipartite response regulators"/>
    <property type="match status" value="1"/>
</dbReference>
<dbReference type="Gene3D" id="1.10.10.10">
    <property type="entry name" value="Winged helix-like DNA-binding domain superfamily/Winged helix DNA-binding domain"/>
    <property type="match status" value="1"/>
</dbReference>
<reference evidence="4 5" key="1">
    <citation type="submission" date="2015-03" db="EMBL/GenBank/DDBJ databases">
        <title>Genome sequence of Variovorax paradoxus TBEA6.</title>
        <authorList>
            <person name="Poehlein A."/>
            <person name="Schuldes J."/>
            <person name="Wuebbeler J.H."/>
            <person name="Hiessl S."/>
            <person name="Steinbuechel A."/>
            <person name="Daniel R."/>
        </authorList>
    </citation>
    <scope>NUCLEOTIDE SEQUENCE [LARGE SCALE GENOMIC DNA]</scope>
    <source>
        <strain evidence="4 5">TBEA6</strain>
    </source>
</reference>
<keyword evidence="5" id="KW-1185">Reference proteome</keyword>
<name>A0A0H2LVV2_VARPD</name>
<dbReference type="InterPro" id="IPR027417">
    <property type="entry name" value="P-loop_NTPase"/>
</dbReference>
<dbReference type="Pfam" id="PF13191">
    <property type="entry name" value="AAA_16"/>
    <property type="match status" value="1"/>
</dbReference>
<dbReference type="SMART" id="SM00421">
    <property type="entry name" value="HTH_LUXR"/>
    <property type="match status" value="1"/>
</dbReference>
<dbReference type="AlphaFoldDB" id="A0A0H2LVV2"/>
<keyword evidence="1" id="KW-0547">Nucleotide-binding</keyword>
<dbReference type="CDD" id="cd06170">
    <property type="entry name" value="LuxR_C_like"/>
    <property type="match status" value="1"/>
</dbReference>
<evidence type="ECO:0000259" key="3">
    <source>
        <dbReference type="PROSITE" id="PS50043"/>
    </source>
</evidence>
<dbReference type="PROSITE" id="PS50043">
    <property type="entry name" value="HTH_LUXR_2"/>
    <property type="match status" value="1"/>
</dbReference>
<dbReference type="GO" id="GO:0004016">
    <property type="term" value="F:adenylate cyclase activity"/>
    <property type="evidence" value="ECO:0007669"/>
    <property type="project" value="TreeGrafter"/>
</dbReference>
<evidence type="ECO:0000313" key="4">
    <source>
        <dbReference type="EMBL" id="KLN54334.1"/>
    </source>
</evidence>
<dbReference type="InterPro" id="IPR016032">
    <property type="entry name" value="Sig_transdc_resp-reg_C-effctor"/>
</dbReference>
<evidence type="ECO:0000256" key="1">
    <source>
        <dbReference type="ARBA" id="ARBA00022741"/>
    </source>
</evidence>
<dbReference type="PANTHER" id="PTHR16305">
    <property type="entry name" value="TESTICULAR SOLUBLE ADENYLYL CYCLASE"/>
    <property type="match status" value="1"/>
</dbReference>
<dbReference type="GO" id="GO:0005524">
    <property type="term" value="F:ATP binding"/>
    <property type="evidence" value="ECO:0007669"/>
    <property type="project" value="UniProtKB-KW"/>
</dbReference>
<dbReference type="InterPro" id="IPR011990">
    <property type="entry name" value="TPR-like_helical_dom_sf"/>
</dbReference>